<name>A0A9P4RCZ9_9PLEO</name>
<dbReference type="SUPFAM" id="SSF51004">
    <property type="entry name" value="C-terminal (heme d1) domain of cytochrome cd1-nitrite reductase"/>
    <property type="match status" value="1"/>
</dbReference>
<proteinExistence type="inferred from homology"/>
<organism evidence="3 4">
    <name type="scientific">Polyplosphaeria fusca</name>
    <dbReference type="NCBI Taxonomy" id="682080"/>
    <lineage>
        <taxon>Eukaryota</taxon>
        <taxon>Fungi</taxon>
        <taxon>Dikarya</taxon>
        <taxon>Ascomycota</taxon>
        <taxon>Pezizomycotina</taxon>
        <taxon>Dothideomycetes</taxon>
        <taxon>Pleosporomycetidae</taxon>
        <taxon>Pleosporales</taxon>
        <taxon>Tetraplosphaeriaceae</taxon>
        <taxon>Polyplosphaeria</taxon>
    </lineage>
</organism>
<dbReference type="InterPro" id="IPR019405">
    <property type="entry name" value="Lactonase_7-beta_prop"/>
</dbReference>
<dbReference type="InterPro" id="IPR050282">
    <property type="entry name" value="Cycloisomerase_2"/>
</dbReference>
<dbReference type="Gene3D" id="2.130.10.10">
    <property type="entry name" value="YVTN repeat-like/Quinoprotein amine dehydrogenase"/>
    <property type="match status" value="1"/>
</dbReference>
<comment type="similarity">
    <text evidence="1">Belongs to the cycloisomerase 2 family.</text>
</comment>
<keyword evidence="4" id="KW-1185">Reference proteome</keyword>
<dbReference type="Proteomes" id="UP000799444">
    <property type="component" value="Unassembled WGS sequence"/>
</dbReference>
<evidence type="ECO:0000313" key="3">
    <source>
        <dbReference type="EMBL" id="KAF2741353.1"/>
    </source>
</evidence>
<evidence type="ECO:0000256" key="1">
    <source>
        <dbReference type="ARBA" id="ARBA00005564"/>
    </source>
</evidence>
<dbReference type="AlphaFoldDB" id="A0A9P4RCZ9"/>
<gene>
    <name evidence="3" type="ORF">EJ04DRAFT_507177</name>
</gene>
<evidence type="ECO:0000256" key="2">
    <source>
        <dbReference type="SAM" id="SignalP"/>
    </source>
</evidence>
<reference evidence="3" key="1">
    <citation type="journal article" date="2020" name="Stud. Mycol.">
        <title>101 Dothideomycetes genomes: a test case for predicting lifestyles and emergence of pathogens.</title>
        <authorList>
            <person name="Haridas S."/>
            <person name="Albert R."/>
            <person name="Binder M."/>
            <person name="Bloem J."/>
            <person name="Labutti K."/>
            <person name="Salamov A."/>
            <person name="Andreopoulos B."/>
            <person name="Baker S."/>
            <person name="Barry K."/>
            <person name="Bills G."/>
            <person name="Bluhm B."/>
            <person name="Cannon C."/>
            <person name="Castanera R."/>
            <person name="Culley D."/>
            <person name="Daum C."/>
            <person name="Ezra D."/>
            <person name="Gonzalez J."/>
            <person name="Henrissat B."/>
            <person name="Kuo A."/>
            <person name="Liang C."/>
            <person name="Lipzen A."/>
            <person name="Lutzoni F."/>
            <person name="Magnuson J."/>
            <person name="Mondo S."/>
            <person name="Nolan M."/>
            <person name="Ohm R."/>
            <person name="Pangilinan J."/>
            <person name="Park H.-J."/>
            <person name="Ramirez L."/>
            <person name="Alfaro M."/>
            <person name="Sun H."/>
            <person name="Tritt A."/>
            <person name="Yoshinaga Y."/>
            <person name="Zwiers L.-H."/>
            <person name="Turgeon B."/>
            <person name="Goodwin S."/>
            <person name="Spatafora J."/>
            <person name="Crous P."/>
            <person name="Grigoriev I."/>
        </authorList>
    </citation>
    <scope>NUCLEOTIDE SEQUENCE</scope>
    <source>
        <strain evidence="3">CBS 125425</strain>
    </source>
</reference>
<accession>A0A9P4RCZ9</accession>
<feature type="signal peptide" evidence="2">
    <location>
        <begin position="1"/>
        <end position="17"/>
    </location>
</feature>
<dbReference type="GO" id="GO:0017057">
    <property type="term" value="F:6-phosphogluconolactonase activity"/>
    <property type="evidence" value="ECO:0007669"/>
    <property type="project" value="TreeGrafter"/>
</dbReference>
<feature type="chain" id="PRO_5040362313" evidence="2">
    <location>
        <begin position="18"/>
        <end position="403"/>
    </location>
</feature>
<dbReference type="Pfam" id="PF10282">
    <property type="entry name" value="Lactonase"/>
    <property type="match status" value="1"/>
</dbReference>
<protein>
    <submittedName>
        <fullName evidence="3">3-carboxy-cis,cis-mucoante lactonizing enzyme</fullName>
    </submittedName>
</protein>
<dbReference type="OrthoDB" id="9972196at2759"/>
<keyword evidence="2" id="KW-0732">Signal</keyword>
<sequence length="403" mass="42925">MAIQTLLLALLAGSTSAVKLYISSYADEGATLGKIRTFDLALGLGGRVRPAASLKALSENQNCGSAPSWLEISGRTLYCIDEGFQTPNASLNTLTINGDGSLKSVAKVDTIQGPVANQFYNKKAAVALAHYGGSAISTFKTNENGSFTPLQQFVFNTPPGPRPEQEASHVHHTVIDPTSEFLVFPDLGADLVRVYKIDPATSLLTVQDPIKAAAASGPRHAVFWSPDKPAKKESTFLFVIHELSNNIVTYKVNYASGYGNSSLSFTKLQTIGLYGTTAQPNGTRAAEIVVSPDNKFIISSNRNATIFSVANPDPKNATKVPSDSLTTFQPLSNGTLKFVGLSPSGGSFPRFFSLNKLGNLVSVGNQNSGSVFIFRRDVETGKIGEAVATQTGLGQVTNIRWDE</sequence>
<dbReference type="PANTHER" id="PTHR30344">
    <property type="entry name" value="6-PHOSPHOGLUCONOLACTONASE-RELATED"/>
    <property type="match status" value="1"/>
</dbReference>
<dbReference type="PANTHER" id="PTHR30344:SF1">
    <property type="entry name" value="6-PHOSPHOGLUCONOLACTONASE"/>
    <property type="match status" value="1"/>
</dbReference>
<dbReference type="InterPro" id="IPR011048">
    <property type="entry name" value="Haem_d1_sf"/>
</dbReference>
<dbReference type="EMBL" id="ML996097">
    <property type="protein sequence ID" value="KAF2741353.1"/>
    <property type="molecule type" value="Genomic_DNA"/>
</dbReference>
<comment type="caution">
    <text evidence="3">The sequence shown here is derived from an EMBL/GenBank/DDBJ whole genome shotgun (WGS) entry which is preliminary data.</text>
</comment>
<dbReference type="InterPro" id="IPR015943">
    <property type="entry name" value="WD40/YVTN_repeat-like_dom_sf"/>
</dbReference>
<evidence type="ECO:0000313" key="4">
    <source>
        <dbReference type="Proteomes" id="UP000799444"/>
    </source>
</evidence>